<name>A0ABQ5MQH9_9MICC</name>
<organism evidence="3 4">
    <name type="scientific">Arthrobacter mangrovi</name>
    <dbReference type="NCBI Taxonomy" id="2966350"/>
    <lineage>
        <taxon>Bacteria</taxon>
        <taxon>Bacillati</taxon>
        <taxon>Actinomycetota</taxon>
        <taxon>Actinomycetes</taxon>
        <taxon>Micrococcales</taxon>
        <taxon>Micrococcaceae</taxon>
        <taxon>Arthrobacter</taxon>
    </lineage>
</organism>
<keyword evidence="1" id="KW-0378">Hydrolase</keyword>
<evidence type="ECO:0000313" key="4">
    <source>
        <dbReference type="Proteomes" id="UP001209654"/>
    </source>
</evidence>
<gene>
    <name evidence="3" type="ORF">AHIS1636_06790</name>
</gene>
<protein>
    <submittedName>
        <fullName evidence="3">Formimidoylglutamate deiminase</fullName>
    </submittedName>
</protein>
<dbReference type="PANTHER" id="PTHR43794:SF11">
    <property type="entry name" value="AMIDOHYDROLASE-RELATED DOMAIN-CONTAINING PROTEIN"/>
    <property type="match status" value="1"/>
</dbReference>
<accession>A0ABQ5MQH9</accession>
<dbReference type="PANTHER" id="PTHR43794">
    <property type="entry name" value="AMINOHYDROLASE SSNA-RELATED"/>
    <property type="match status" value="1"/>
</dbReference>
<dbReference type="Proteomes" id="UP001209654">
    <property type="component" value="Unassembled WGS sequence"/>
</dbReference>
<keyword evidence="4" id="KW-1185">Reference proteome</keyword>
<dbReference type="InterPro" id="IPR011059">
    <property type="entry name" value="Metal-dep_hydrolase_composite"/>
</dbReference>
<feature type="domain" description="Amidohydrolase-related" evidence="2">
    <location>
        <begin position="49"/>
        <end position="424"/>
    </location>
</feature>
<dbReference type="EMBL" id="BRVS01000003">
    <property type="protein sequence ID" value="GLB66240.1"/>
    <property type="molecule type" value="Genomic_DNA"/>
</dbReference>
<dbReference type="InterPro" id="IPR006680">
    <property type="entry name" value="Amidohydro-rel"/>
</dbReference>
<dbReference type="Gene3D" id="2.30.40.10">
    <property type="entry name" value="Urease, subunit C, domain 1"/>
    <property type="match status" value="1"/>
</dbReference>
<evidence type="ECO:0000256" key="1">
    <source>
        <dbReference type="ARBA" id="ARBA00022801"/>
    </source>
</evidence>
<dbReference type="InterPro" id="IPR050287">
    <property type="entry name" value="MTA/SAH_deaminase"/>
</dbReference>
<evidence type="ECO:0000313" key="3">
    <source>
        <dbReference type="EMBL" id="GLB66240.1"/>
    </source>
</evidence>
<comment type="caution">
    <text evidence="3">The sequence shown here is derived from an EMBL/GenBank/DDBJ whole genome shotgun (WGS) entry which is preliminary data.</text>
</comment>
<reference evidence="3 4" key="1">
    <citation type="journal article" date="2023" name="Int. J. Syst. Evol. Microbiol.">
        <title>Arthrobacter mangrovi sp. nov., an actinobacterium isolated from the rhizosphere of a mangrove.</title>
        <authorList>
            <person name="Hamada M."/>
            <person name="Saitou S."/>
            <person name="Enomoto N."/>
            <person name="Nanri K."/>
            <person name="Hidaka K."/>
            <person name="Miura T."/>
            <person name="Tamura T."/>
        </authorList>
    </citation>
    <scope>NUCLEOTIDE SEQUENCE [LARGE SCALE GENOMIC DNA]</scope>
    <source>
        <strain evidence="3 4">NBRC 112813</strain>
    </source>
</reference>
<sequence length="472" mass="49964">MSGVWCEAGWIRGRGVLQGVRLEVDEGGIVTRMRTGAQPEPADVRLSGVVFPAAANAHSHAFHRVLRGRTHDMGVGSFWSWREQMYKAAGALTPEVYEQLATAVFAEMVVAGFTSVAEFHYVHHRPDGTPYGPDSGGEHAMELALARAAVNARIRLTLLDTCYLAGGIGQPLAPEQARFGDADAQAWLTRLQSLRETVARKFGPDQVTVGAALHSVRGVPSEALPDIAEQLPADLPLHIHLSEQPAENQACQQATGMTPTALLHRHGLLTDRLSAVHATHLTEADIALLGRAHATIVMCPTTEADLADGIGPAAKLRDAGARIALGTDQHAVVDPWLEMRALEHGERLRSGQRGWFRPEDLHQSATDSGALSLGRKSAGFRPGSYADLMAVDPASVRTVGSRPDQLALTATAQDVTAVVVSGRLAARHGIHATLGDPARLLAAAIERVDAAGARAVGRHGEPSVSAADGVSA</sequence>
<evidence type="ECO:0000259" key="2">
    <source>
        <dbReference type="Pfam" id="PF01979"/>
    </source>
</evidence>
<proteinExistence type="predicted"/>
<dbReference type="NCBIfam" id="NF006681">
    <property type="entry name" value="PRK09229.1-2"/>
    <property type="match status" value="1"/>
</dbReference>
<dbReference type="Pfam" id="PF01979">
    <property type="entry name" value="Amidohydro_1"/>
    <property type="match status" value="1"/>
</dbReference>
<dbReference type="RefSeq" id="WP_264794411.1">
    <property type="nucleotide sequence ID" value="NZ_BRVS01000003.1"/>
</dbReference>
<dbReference type="InterPro" id="IPR032466">
    <property type="entry name" value="Metal_Hydrolase"/>
</dbReference>
<dbReference type="Gene3D" id="3.20.20.140">
    <property type="entry name" value="Metal-dependent hydrolases"/>
    <property type="match status" value="1"/>
</dbReference>
<dbReference type="SUPFAM" id="SSF51556">
    <property type="entry name" value="Metallo-dependent hydrolases"/>
    <property type="match status" value="1"/>
</dbReference>